<protein>
    <submittedName>
        <fullName evidence="2">Uncharacterized protein</fullName>
    </submittedName>
</protein>
<reference evidence="3 6" key="2">
    <citation type="submission" date="2020-06" db="EMBL/GenBank/DDBJ databases">
        <authorList>
            <person name="Puxty R.J."/>
            <person name="Weihe C."/>
            <person name="Marston M.F."/>
            <person name="Martiny J.B.H."/>
        </authorList>
    </citation>
    <scope>NUCLEOTIDE SEQUENCE [LARGE SCALE GENOMIC DNA]</scope>
    <source>
        <strain evidence="3">0809CC03</strain>
    </source>
</reference>
<dbReference type="InterPro" id="IPR010404">
    <property type="entry name" value="CpcT/CpeT"/>
</dbReference>
<evidence type="ECO:0000313" key="4">
    <source>
        <dbReference type="Proteomes" id="UP000203902"/>
    </source>
</evidence>
<evidence type="ECO:0000313" key="1">
    <source>
        <dbReference type="EMBL" id="AOV62136.1"/>
    </source>
</evidence>
<dbReference type="Proteomes" id="UP000203902">
    <property type="component" value="Segment"/>
</dbReference>
<dbReference type="Proteomes" id="UP000226384">
    <property type="component" value="Segment"/>
</dbReference>
<dbReference type="RefSeq" id="YP_009323145.1">
    <property type="nucleotide sequence ID" value="NC_031927.1"/>
</dbReference>
<organism evidence="2 5">
    <name type="scientific">Synechococcus phage S-CAM7</name>
    <dbReference type="NCBI Taxonomy" id="1883368"/>
    <lineage>
        <taxon>Viruses</taxon>
        <taxon>Duplodnaviria</taxon>
        <taxon>Heunggongvirae</taxon>
        <taxon>Uroviricota</taxon>
        <taxon>Caudoviricetes</taxon>
        <taxon>Pantevenvirales</taxon>
        <taxon>Kyanoviridae</taxon>
        <taxon>Mazuvirus</taxon>
        <taxon>Mazuvirus scam7</taxon>
    </lineage>
</organism>
<keyword evidence="4" id="KW-1185">Reference proteome</keyword>
<dbReference type="KEGG" id="vg:30308266"/>
<evidence type="ECO:0000313" key="2">
    <source>
        <dbReference type="EMBL" id="AOV62400.1"/>
    </source>
</evidence>
<dbReference type="OrthoDB" id="14354at10239"/>
<dbReference type="EMBL" id="KU686212">
    <property type="protein sequence ID" value="AOV62136.1"/>
    <property type="molecule type" value="Genomic_DNA"/>
</dbReference>
<sequence>MLLPLFKERFQGFWNNQRQAYNDPRGQALVHVIHEFDVDRYLCSYRYRRQKNPYRYFEATLHDNDGQVILKNPVHDIMFYVQNGCFVTKSNFISRGVRYINEAYLGENYYHVKDQGFDLKTGKQIWGLEGDNFYEFDRT</sequence>
<gene>
    <name evidence="1" type="ORF">C490910_212</name>
    <name evidence="3" type="ORF">CC030809_00216</name>
    <name evidence="2" type="ORF">S420910_212</name>
</gene>
<proteinExistence type="predicted"/>
<dbReference type="EMBL" id="KU686213">
    <property type="protein sequence ID" value="AOV62400.1"/>
    <property type="molecule type" value="Genomic_DNA"/>
</dbReference>
<dbReference type="EMBL" id="MT586120">
    <property type="protein sequence ID" value="QLF86264.1"/>
    <property type="molecule type" value="Genomic_DNA"/>
</dbReference>
<reference evidence="3 6" key="3">
    <citation type="submission" date="2020-07" db="EMBL/GenBank/DDBJ databases">
        <title>Signatures of coevolution in a cyanophage population.</title>
        <authorList>
            <person name="Abebe J."/>
        </authorList>
    </citation>
    <scope>NUCLEOTIDE SEQUENCE [LARGE SCALE GENOMIC DNA]</scope>
    <source>
        <strain evidence="3">0809CC03</strain>
    </source>
</reference>
<name>A0A1D8KUP5_9CAUD</name>
<dbReference type="Gene3D" id="2.40.128.590">
    <property type="entry name" value="CpcT/CpeT domain"/>
    <property type="match status" value="1"/>
</dbReference>
<dbReference type="Pfam" id="PF06206">
    <property type="entry name" value="CpeT"/>
    <property type="match status" value="1"/>
</dbReference>
<evidence type="ECO:0000313" key="5">
    <source>
        <dbReference type="Proteomes" id="UP000226384"/>
    </source>
</evidence>
<dbReference type="InterPro" id="IPR038672">
    <property type="entry name" value="CpcT/CpeT_sf"/>
</dbReference>
<reference evidence="4 5" key="1">
    <citation type="journal article" date="2016" name="Virology">
        <title>The genomic content and context of auxiliary metabolic genes in marine cyanomyoviruses.</title>
        <authorList>
            <person name="Crummett L.T."/>
            <person name="Puxty R.J."/>
            <person name="Weihe C."/>
            <person name="Marston M.F."/>
            <person name="Martiny J.B."/>
        </authorList>
    </citation>
    <scope>NUCLEOTIDE SEQUENCE [LARGE SCALE GENOMIC DNA]</scope>
    <source>
        <strain evidence="1">0910CC49</strain>
        <strain evidence="2">0910SB42</strain>
    </source>
</reference>
<dbReference type="GeneID" id="30308266"/>
<evidence type="ECO:0000313" key="3">
    <source>
        <dbReference type="EMBL" id="QLF86264.1"/>
    </source>
</evidence>
<accession>A0A1D8KUP5</accession>
<dbReference type="GO" id="GO:0016829">
    <property type="term" value="F:lyase activity"/>
    <property type="evidence" value="ECO:0007669"/>
    <property type="project" value="InterPro"/>
</dbReference>
<evidence type="ECO:0000313" key="6">
    <source>
        <dbReference type="Proteomes" id="UP000510897"/>
    </source>
</evidence>
<dbReference type="Proteomes" id="UP000510897">
    <property type="component" value="Segment"/>
</dbReference>